<evidence type="ECO:0000313" key="6">
    <source>
        <dbReference type="Proteomes" id="UP000231878"/>
    </source>
</evidence>
<dbReference type="InterPro" id="IPR011250">
    <property type="entry name" value="OMP/PagP_B-barrel"/>
</dbReference>
<dbReference type="PANTHER" id="PTHR36920:SF1">
    <property type="entry name" value="OUTER MEMBRANE PROTEIN W"/>
    <property type="match status" value="1"/>
</dbReference>
<dbReference type="OrthoDB" id="9807574at2"/>
<dbReference type="GO" id="GO:0055085">
    <property type="term" value="P:transmembrane transport"/>
    <property type="evidence" value="ECO:0007669"/>
    <property type="project" value="TreeGrafter"/>
</dbReference>
<gene>
    <name evidence="4" type="ORF">CWD88_27520</name>
    <name evidence="3" type="ORF">Y036_2291</name>
</gene>
<dbReference type="EMBL" id="JQIM01000010">
    <property type="protein sequence ID" value="KGX07404.1"/>
    <property type="molecule type" value="Genomic_DNA"/>
</dbReference>
<feature type="signal peptide" evidence="2">
    <location>
        <begin position="1"/>
        <end position="24"/>
    </location>
</feature>
<dbReference type="KEGG" id="but:X994_2973"/>
<accession>A0A069B979</accession>
<reference evidence="4 6" key="2">
    <citation type="submission" date="2017-11" db="EMBL/GenBank/DDBJ databases">
        <title>Molecular characterization of Burkholderia pseudomallei and closely related isolates from Vietnam.</title>
        <authorList>
            <person name="Ustinov D.V."/>
            <person name="Antonov A.S."/>
            <person name="Avdusheva E.F."/>
            <person name="Shpak I.M."/>
            <person name="Zakharova I.B."/>
            <person name="Thi L.A."/>
            <person name="Teteryatnikova N."/>
            <person name="Lopasteyskaya Y.A."/>
            <person name="Kuzyutina J.A."/>
            <person name="Ngo T.N."/>
            <person name="Victorov D.V."/>
        </authorList>
    </citation>
    <scope>NUCLEOTIDE SEQUENCE [LARGE SCALE GENOMIC DNA]</scope>
    <source>
        <strain evidence="4 6">V1512</strain>
    </source>
</reference>
<name>A0A069B979_BURPE</name>
<dbReference type="Proteomes" id="UP000030475">
    <property type="component" value="Unassembled WGS sequence"/>
</dbReference>
<dbReference type="EMBL" id="PHRB01000035">
    <property type="protein sequence ID" value="PJO63142.1"/>
    <property type="molecule type" value="Genomic_DNA"/>
</dbReference>
<dbReference type="Gene3D" id="2.40.160.20">
    <property type="match status" value="1"/>
</dbReference>
<evidence type="ECO:0000256" key="2">
    <source>
        <dbReference type="SAM" id="SignalP"/>
    </source>
</evidence>
<dbReference type="Pfam" id="PF03922">
    <property type="entry name" value="OmpW"/>
    <property type="match status" value="1"/>
</dbReference>
<dbReference type="GO" id="GO:0009279">
    <property type="term" value="C:cell outer membrane"/>
    <property type="evidence" value="ECO:0007669"/>
    <property type="project" value="UniProtKB-SubCell"/>
</dbReference>
<sequence length="243" mass="25899">MKQKMAITGAVALAFAAAATGAHAQSAGSFYVTTGWFHLAPQDSSDPLKIMNVGGSPVNHEVPNTGAGIDNADTIGLAAGYFLTDHIATELVAGIPPRFNLNGKGSLEQFGVLGHAYQWSPALLLKYYFNDAKAKFRPYVGIGASYIWFTGAKITNTAFERGALGGPTSVQTSNQWAPVLNAGFTYNFTDHWFGGLSVSYIPVSLTATLTTQRPTPIGNVTQTSQAKITLNPIVTYLNIGYRF</sequence>
<dbReference type="SMR" id="A0A069B979"/>
<feature type="chain" id="PRO_5015027559" evidence="2">
    <location>
        <begin position="25"/>
        <end position="243"/>
    </location>
</feature>
<dbReference type="SUPFAM" id="SSF56925">
    <property type="entry name" value="OMPA-like"/>
    <property type="match status" value="1"/>
</dbReference>
<organism evidence="3 5">
    <name type="scientific">Burkholderia pseudomallei</name>
    <name type="common">Pseudomonas pseudomallei</name>
    <dbReference type="NCBI Taxonomy" id="28450"/>
    <lineage>
        <taxon>Bacteria</taxon>
        <taxon>Pseudomonadati</taxon>
        <taxon>Pseudomonadota</taxon>
        <taxon>Betaproteobacteria</taxon>
        <taxon>Burkholderiales</taxon>
        <taxon>Burkholderiaceae</taxon>
        <taxon>Burkholderia</taxon>
        <taxon>pseudomallei group</taxon>
    </lineage>
</organism>
<evidence type="ECO:0000256" key="1">
    <source>
        <dbReference type="ARBA" id="ARBA00004442"/>
    </source>
</evidence>
<dbReference type="AlphaFoldDB" id="A0A069B979"/>
<comment type="caution">
    <text evidence="3">The sequence shown here is derived from an EMBL/GenBank/DDBJ whole genome shotgun (WGS) entry which is preliminary data.</text>
</comment>
<proteinExistence type="predicted"/>
<dbReference type="Proteomes" id="UP000231878">
    <property type="component" value="Unassembled WGS sequence"/>
</dbReference>
<dbReference type="OMA" id="NQWAPVF"/>
<dbReference type="InterPro" id="IPR005618">
    <property type="entry name" value="OMPW"/>
</dbReference>
<evidence type="ECO:0000313" key="4">
    <source>
        <dbReference type="EMBL" id="PJO63142.1"/>
    </source>
</evidence>
<evidence type="ECO:0000313" key="5">
    <source>
        <dbReference type="Proteomes" id="UP000030475"/>
    </source>
</evidence>
<protein>
    <submittedName>
        <fullName evidence="3">OmpW family protein</fullName>
    </submittedName>
</protein>
<dbReference type="GeneID" id="93061779"/>
<keyword evidence="2" id="KW-0732">Signal</keyword>
<dbReference type="eggNOG" id="COG3047">
    <property type="taxonomic scope" value="Bacteria"/>
</dbReference>
<comment type="subcellular location">
    <subcellularLocation>
        <location evidence="1">Cell outer membrane</location>
    </subcellularLocation>
</comment>
<dbReference type="RefSeq" id="WP_004199949.1">
    <property type="nucleotide sequence ID" value="NZ_AP028071.1"/>
</dbReference>
<reference evidence="3 5" key="1">
    <citation type="submission" date="2014-08" db="EMBL/GenBank/DDBJ databases">
        <authorList>
            <person name="Bunnell A."/>
            <person name="Chain P.S."/>
            <person name="Chertkov O."/>
            <person name="Currie B.J."/>
            <person name="Daligault H.E."/>
            <person name="Davenport K.W."/>
            <person name="Davis C."/>
            <person name="Gleasner C.D."/>
            <person name="Johnson S.L."/>
            <person name="Kaestli M."/>
            <person name="Koren S."/>
            <person name="Kunde Y.A."/>
            <person name="Mayo M."/>
            <person name="McMurry K.K."/>
            <person name="Price E.P."/>
            <person name="Reitenga K.G."/>
            <person name="Robison R."/>
            <person name="Rosovitz M.J."/>
            <person name="Sarovich D.S."/>
            <person name="Teshima H."/>
        </authorList>
    </citation>
    <scope>NUCLEOTIDE SEQUENCE [LARGE SCALE GENOMIC DNA]</scope>
    <source>
        <strain evidence="3 5">MSHR44</strain>
    </source>
</reference>
<dbReference type="PANTHER" id="PTHR36920">
    <property type="match status" value="1"/>
</dbReference>
<evidence type="ECO:0000313" key="3">
    <source>
        <dbReference type="EMBL" id="KGX07404.1"/>
    </source>
</evidence>